<comment type="caution">
    <text evidence="2">The sequence shown here is derived from an EMBL/GenBank/DDBJ whole genome shotgun (WGS) entry which is preliminary data.</text>
</comment>
<reference evidence="2 3" key="1">
    <citation type="submission" date="2014-10" db="EMBL/GenBank/DDBJ databases">
        <title>Genome sequence of Ponticoccus sp. strain UMTAT08 isolated from clonal culture of toxic dinoflagellate Alexandrium tamiyavanichii.</title>
        <authorList>
            <person name="Gan H.Y."/>
            <person name="Muhd D.-D."/>
            <person name="Mohd Noor M.E."/>
            <person name="Yeong Y.S."/>
            <person name="Usup G."/>
        </authorList>
    </citation>
    <scope>NUCLEOTIDE SEQUENCE [LARGE SCALE GENOMIC DNA]</scope>
    <source>
        <strain evidence="2 3">UMTAT08</strain>
    </source>
</reference>
<dbReference type="STRING" id="561184.SAMN05216376_108128"/>
<dbReference type="OrthoDB" id="7862810at2"/>
<dbReference type="RefSeq" id="WP_043142309.1">
    <property type="nucleotide sequence ID" value="NZ_JSUQ01000010.1"/>
</dbReference>
<gene>
    <name evidence="2" type="ORF">OA50_02722</name>
</gene>
<sequence>MRRLICALPLALLPALAAAQENIVTVQDCDWQASARNIVEPWEAHSRTFSNGKTRLALMDTIEPAAGWAWMLVLSPPYSELGDRQCKVIGLNGMGFAGMEFGALTAGYDPATGLTFTVPVDVYDPATAMPGAATLRFTLNQATGAIHGDILP</sequence>
<evidence type="ECO:0000313" key="2">
    <source>
        <dbReference type="EMBL" id="KHQ52686.1"/>
    </source>
</evidence>
<accession>A0A0B3S7M5</accession>
<name>A0A0B3S7M5_9RHOB</name>
<dbReference type="AlphaFoldDB" id="A0A0B3S7M5"/>
<feature type="signal peptide" evidence="1">
    <location>
        <begin position="1"/>
        <end position="19"/>
    </location>
</feature>
<keyword evidence="3" id="KW-1185">Reference proteome</keyword>
<dbReference type="EMBL" id="JSUQ01000010">
    <property type="protein sequence ID" value="KHQ52686.1"/>
    <property type="molecule type" value="Genomic_DNA"/>
</dbReference>
<organism evidence="2 3">
    <name type="scientific">Mameliella alba</name>
    <dbReference type="NCBI Taxonomy" id="561184"/>
    <lineage>
        <taxon>Bacteria</taxon>
        <taxon>Pseudomonadati</taxon>
        <taxon>Pseudomonadota</taxon>
        <taxon>Alphaproteobacteria</taxon>
        <taxon>Rhodobacterales</taxon>
        <taxon>Roseobacteraceae</taxon>
        <taxon>Mameliella</taxon>
    </lineage>
</organism>
<evidence type="ECO:0000256" key="1">
    <source>
        <dbReference type="SAM" id="SignalP"/>
    </source>
</evidence>
<evidence type="ECO:0000313" key="3">
    <source>
        <dbReference type="Proteomes" id="UP000030960"/>
    </source>
</evidence>
<dbReference type="Proteomes" id="UP000030960">
    <property type="component" value="Unassembled WGS sequence"/>
</dbReference>
<feature type="chain" id="PRO_5002082969" evidence="1">
    <location>
        <begin position="20"/>
        <end position="152"/>
    </location>
</feature>
<keyword evidence="1" id="KW-0732">Signal</keyword>
<proteinExistence type="predicted"/>
<protein>
    <submittedName>
        <fullName evidence="2">Pyridoxal phosphate biosynthetic protein</fullName>
    </submittedName>
</protein>